<dbReference type="InterPro" id="IPR039422">
    <property type="entry name" value="MarR/SlyA-like"/>
</dbReference>
<evidence type="ECO:0000256" key="1">
    <source>
        <dbReference type="ARBA" id="ARBA00023015"/>
    </source>
</evidence>
<evidence type="ECO:0000313" key="7">
    <source>
        <dbReference type="Proteomes" id="UP001500610"/>
    </source>
</evidence>
<dbReference type="InterPro" id="IPR036390">
    <property type="entry name" value="WH_DNA-bd_sf"/>
</dbReference>
<protein>
    <recommendedName>
        <fullName evidence="5">HTH marR-type domain-containing protein</fullName>
    </recommendedName>
</protein>
<dbReference type="Gene3D" id="1.10.10.10">
    <property type="entry name" value="Winged helix-like DNA-binding domain superfamily/Winged helix DNA-binding domain"/>
    <property type="match status" value="1"/>
</dbReference>
<keyword evidence="3" id="KW-0804">Transcription</keyword>
<feature type="domain" description="HTH marR-type" evidence="5">
    <location>
        <begin position="26"/>
        <end position="161"/>
    </location>
</feature>
<evidence type="ECO:0000256" key="2">
    <source>
        <dbReference type="ARBA" id="ARBA00023125"/>
    </source>
</evidence>
<dbReference type="SUPFAM" id="SSF46785">
    <property type="entry name" value="Winged helix' DNA-binding domain"/>
    <property type="match status" value="1"/>
</dbReference>
<dbReference type="Pfam" id="PF01047">
    <property type="entry name" value="MarR"/>
    <property type="match status" value="1"/>
</dbReference>
<evidence type="ECO:0000256" key="4">
    <source>
        <dbReference type="SAM" id="MobiDB-lite"/>
    </source>
</evidence>
<keyword evidence="7" id="KW-1185">Reference proteome</keyword>
<proteinExistence type="predicted"/>
<dbReference type="PROSITE" id="PS50995">
    <property type="entry name" value="HTH_MARR_2"/>
    <property type="match status" value="1"/>
</dbReference>
<evidence type="ECO:0000259" key="5">
    <source>
        <dbReference type="PROSITE" id="PS50995"/>
    </source>
</evidence>
<accession>A0ABP9HH85</accession>
<feature type="region of interest" description="Disordered" evidence="4">
    <location>
        <begin position="1"/>
        <end position="27"/>
    </location>
</feature>
<dbReference type="Proteomes" id="UP001500610">
    <property type="component" value="Unassembled WGS sequence"/>
</dbReference>
<dbReference type="InterPro" id="IPR023187">
    <property type="entry name" value="Tscrpt_reg_MarR-type_CS"/>
</dbReference>
<dbReference type="InterPro" id="IPR036388">
    <property type="entry name" value="WH-like_DNA-bd_sf"/>
</dbReference>
<keyword evidence="1" id="KW-0805">Transcription regulation</keyword>
<dbReference type="PROSITE" id="PS01117">
    <property type="entry name" value="HTH_MARR_1"/>
    <property type="match status" value="1"/>
</dbReference>
<name>A0ABP9HH85_9ACTN</name>
<evidence type="ECO:0000256" key="3">
    <source>
        <dbReference type="ARBA" id="ARBA00023163"/>
    </source>
</evidence>
<dbReference type="PANTHER" id="PTHR33164">
    <property type="entry name" value="TRANSCRIPTIONAL REGULATOR, MARR FAMILY"/>
    <property type="match status" value="1"/>
</dbReference>
<organism evidence="6 7">
    <name type="scientific">Streptomyces hyderabadensis</name>
    <dbReference type="NCBI Taxonomy" id="598549"/>
    <lineage>
        <taxon>Bacteria</taxon>
        <taxon>Bacillati</taxon>
        <taxon>Actinomycetota</taxon>
        <taxon>Actinomycetes</taxon>
        <taxon>Kitasatosporales</taxon>
        <taxon>Streptomycetaceae</taxon>
        <taxon>Streptomyces</taxon>
    </lineage>
</organism>
<dbReference type="InterPro" id="IPR000835">
    <property type="entry name" value="HTH_MarR-typ"/>
</dbReference>
<dbReference type="PANTHER" id="PTHR33164:SF43">
    <property type="entry name" value="HTH-TYPE TRANSCRIPTIONAL REPRESSOR YETL"/>
    <property type="match status" value="1"/>
</dbReference>
<reference evidence="7" key="1">
    <citation type="journal article" date="2019" name="Int. J. Syst. Evol. Microbiol.">
        <title>The Global Catalogue of Microorganisms (GCM) 10K type strain sequencing project: providing services to taxonomists for standard genome sequencing and annotation.</title>
        <authorList>
            <consortium name="The Broad Institute Genomics Platform"/>
            <consortium name="The Broad Institute Genome Sequencing Center for Infectious Disease"/>
            <person name="Wu L."/>
            <person name="Ma J."/>
        </authorList>
    </citation>
    <scope>NUCLEOTIDE SEQUENCE [LARGE SCALE GENOMIC DNA]</scope>
    <source>
        <strain evidence="7">JCM 17657</strain>
    </source>
</reference>
<sequence length="165" mass="17724">MREQPTEPTEPTGSTGSTEQVTPTGAGPVSHAIFRVARLHRALAGRLLRETGLHTGQELILMALWDHGPQRQVDLVAAVETDAPTMARSIARLEKSGLVRRSASPDDRRAVIVEATEASLALRAKVVDAWAELERLTTTGLDPARQAEILANLGLLESVLTEAGH</sequence>
<dbReference type="SMART" id="SM00347">
    <property type="entry name" value="HTH_MARR"/>
    <property type="match status" value="1"/>
</dbReference>
<evidence type="ECO:0000313" key="6">
    <source>
        <dbReference type="EMBL" id="GAA4970684.1"/>
    </source>
</evidence>
<comment type="caution">
    <text evidence="6">The sequence shown here is derived from an EMBL/GenBank/DDBJ whole genome shotgun (WGS) entry which is preliminary data.</text>
</comment>
<feature type="compositionally biased region" description="Low complexity" evidence="4">
    <location>
        <begin position="1"/>
        <end position="20"/>
    </location>
</feature>
<dbReference type="RefSeq" id="WP_226029142.1">
    <property type="nucleotide sequence ID" value="NZ_BAABIV010000002.1"/>
</dbReference>
<gene>
    <name evidence="6" type="ORF">GCM10023257_03280</name>
</gene>
<dbReference type="EMBL" id="BAABIV010000002">
    <property type="protein sequence ID" value="GAA4970684.1"/>
    <property type="molecule type" value="Genomic_DNA"/>
</dbReference>
<keyword evidence="2" id="KW-0238">DNA-binding</keyword>
<dbReference type="PRINTS" id="PR00598">
    <property type="entry name" value="HTHMARR"/>
</dbReference>